<reference evidence="2 3" key="1">
    <citation type="journal article" date="2019" name="Nat. Ecol. Evol.">
        <title>Megaphylogeny resolves global patterns of mushroom evolution.</title>
        <authorList>
            <person name="Varga T."/>
            <person name="Krizsan K."/>
            <person name="Foldi C."/>
            <person name="Dima B."/>
            <person name="Sanchez-Garcia M."/>
            <person name="Sanchez-Ramirez S."/>
            <person name="Szollosi G.J."/>
            <person name="Szarkandi J.G."/>
            <person name="Papp V."/>
            <person name="Albert L."/>
            <person name="Andreopoulos W."/>
            <person name="Angelini C."/>
            <person name="Antonin V."/>
            <person name="Barry K.W."/>
            <person name="Bougher N.L."/>
            <person name="Buchanan P."/>
            <person name="Buyck B."/>
            <person name="Bense V."/>
            <person name="Catcheside P."/>
            <person name="Chovatia M."/>
            <person name="Cooper J."/>
            <person name="Damon W."/>
            <person name="Desjardin D."/>
            <person name="Finy P."/>
            <person name="Geml J."/>
            <person name="Haridas S."/>
            <person name="Hughes K."/>
            <person name="Justo A."/>
            <person name="Karasinski D."/>
            <person name="Kautmanova I."/>
            <person name="Kiss B."/>
            <person name="Kocsube S."/>
            <person name="Kotiranta H."/>
            <person name="LaButti K.M."/>
            <person name="Lechner B.E."/>
            <person name="Liimatainen K."/>
            <person name="Lipzen A."/>
            <person name="Lukacs Z."/>
            <person name="Mihaltcheva S."/>
            <person name="Morgado L.N."/>
            <person name="Niskanen T."/>
            <person name="Noordeloos M.E."/>
            <person name="Ohm R.A."/>
            <person name="Ortiz-Santana B."/>
            <person name="Ovrebo C."/>
            <person name="Racz N."/>
            <person name="Riley R."/>
            <person name="Savchenko A."/>
            <person name="Shiryaev A."/>
            <person name="Soop K."/>
            <person name="Spirin V."/>
            <person name="Szebenyi C."/>
            <person name="Tomsovsky M."/>
            <person name="Tulloss R.E."/>
            <person name="Uehling J."/>
            <person name="Grigoriev I.V."/>
            <person name="Vagvolgyi C."/>
            <person name="Papp T."/>
            <person name="Martin F.M."/>
            <person name="Miettinen O."/>
            <person name="Hibbett D.S."/>
            <person name="Nagy L.G."/>
        </authorList>
    </citation>
    <scope>NUCLEOTIDE SEQUENCE [LARGE SCALE GENOMIC DNA]</scope>
    <source>
        <strain evidence="2 3">CBS 121175</strain>
    </source>
</reference>
<keyword evidence="3" id="KW-1185">Reference proteome</keyword>
<protein>
    <submittedName>
        <fullName evidence="2">Uncharacterized protein</fullName>
    </submittedName>
</protein>
<evidence type="ECO:0000313" key="2">
    <source>
        <dbReference type="EMBL" id="TFK30521.1"/>
    </source>
</evidence>
<dbReference type="Proteomes" id="UP000307440">
    <property type="component" value="Unassembled WGS sequence"/>
</dbReference>
<accession>A0A5C3LP68</accession>
<feature type="transmembrane region" description="Helical" evidence="1">
    <location>
        <begin position="35"/>
        <end position="56"/>
    </location>
</feature>
<dbReference type="EMBL" id="ML210146">
    <property type="protein sequence ID" value="TFK30521.1"/>
    <property type="molecule type" value="Genomic_DNA"/>
</dbReference>
<gene>
    <name evidence="2" type="ORF">FA15DRAFT_662489</name>
</gene>
<keyword evidence="1" id="KW-0812">Transmembrane</keyword>
<sequence length="184" mass="21042">MHPDFGLVRDRGGTFNATFHTYLRPPQKILRRLRIVIYPSTASVSISSGVITAFVFGRKHKLPLKGCLRNIGKQPNVRDALVWVGIQPVQERLVPSHRLRSFGKFASCSPHAERDEHYERRRRRTGSVKLLPVDPVTFIAIIERDLGSNVKGSWTLSPHRRRIPGTRLIIVMQCRTNLCYRTHG</sequence>
<keyword evidence="1" id="KW-1133">Transmembrane helix</keyword>
<evidence type="ECO:0000313" key="3">
    <source>
        <dbReference type="Proteomes" id="UP000307440"/>
    </source>
</evidence>
<evidence type="ECO:0000256" key="1">
    <source>
        <dbReference type="SAM" id="Phobius"/>
    </source>
</evidence>
<dbReference type="AlphaFoldDB" id="A0A5C3LP68"/>
<organism evidence="2 3">
    <name type="scientific">Coprinopsis marcescibilis</name>
    <name type="common">Agaric fungus</name>
    <name type="synonym">Psathyrella marcescibilis</name>
    <dbReference type="NCBI Taxonomy" id="230819"/>
    <lineage>
        <taxon>Eukaryota</taxon>
        <taxon>Fungi</taxon>
        <taxon>Dikarya</taxon>
        <taxon>Basidiomycota</taxon>
        <taxon>Agaricomycotina</taxon>
        <taxon>Agaricomycetes</taxon>
        <taxon>Agaricomycetidae</taxon>
        <taxon>Agaricales</taxon>
        <taxon>Agaricineae</taxon>
        <taxon>Psathyrellaceae</taxon>
        <taxon>Coprinopsis</taxon>
    </lineage>
</organism>
<name>A0A5C3LP68_COPMA</name>
<proteinExistence type="predicted"/>
<keyword evidence="1" id="KW-0472">Membrane</keyword>